<name>A0AAW1XAK1_RUBAR</name>
<reference evidence="2 3" key="1">
    <citation type="journal article" date="2023" name="G3 (Bethesda)">
        <title>A chromosome-length genome assembly and annotation of blackberry (Rubus argutus, cv. 'Hillquist').</title>
        <authorList>
            <person name="Bruna T."/>
            <person name="Aryal R."/>
            <person name="Dudchenko O."/>
            <person name="Sargent D.J."/>
            <person name="Mead D."/>
            <person name="Buti M."/>
            <person name="Cavallini A."/>
            <person name="Hytonen T."/>
            <person name="Andres J."/>
            <person name="Pham M."/>
            <person name="Weisz D."/>
            <person name="Mascagni F."/>
            <person name="Usai G."/>
            <person name="Natali L."/>
            <person name="Bassil N."/>
            <person name="Fernandez G.E."/>
            <person name="Lomsadze A."/>
            <person name="Armour M."/>
            <person name="Olukolu B."/>
            <person name="Poorten T."/>
            <person name="Britton C."/>
            <person name="Davik J."/>
            <person name="Ashrafi H."/>
            <person name="Aiden E.L."/>
            <person name="Borodovsky M."/>
            <person name="Worthington M."/>
        </authorList>
    </citation>
    <scope>NUCLEOTIDE SEQUENCE [LARGE SCALE GENOMIC DNA]</scope>
    <source>
        <strain evidence="2">PI 553951</strain>
    </source>
</reference>
<proteinExistence type="predicted"/>
<accession>A0AAW1XAK1</accession>
<dbReference type="EMBL" id="JBEDUW010000004">
    <property type="protein sequence ID" value="KAK9933423.1"/>
    <property type="molecule type" value="Genomic_DNA"/>
</dbReference>
<dbReference type="AlphaFoldDB" id="A0AAW1XAK1"/>
<dbReference type="Proteomes" id="UP001457282">
    <property type="component" value="Unassembled WGS sequence"/>
</dbReference>
<sequence length="77" mass="8452">MGTLTGASTKAWSWIKISLLLCLDLALRDTVALFLRMDGIVIDGKVKVLNVEEAPSDFKVSGGDVLWDRSRDALVFI</sequence>
<evidence type="ECO:0000256" key="1">
    <source>
        <dbReference type="SAM" id="SignalP"/>
    </source>
</evidence>
<evidence type="ECO:0000313" key="2">
    <source>
        <dbReference type="EMBL" id="KAK9933423.1"/>
    </source>
</evidence>
<organism evidence="2 3">
    <name type="scientific">Rubus argutus</name>
    <name type="common">Southern blackberry</name>
    <dbReference type="NCBI Taxonomy" id="59490"/>
    <lineage>
        <taxon>Eukaryota</taxon>
        <taxon>Viridiplantae</taxon>
        <taxon>Streptophyta</taxon>
        <taxon>Embryophyta</taxon>
        <taxon>Tracheophyta</taxon>
        <taxon>Spermatophyta</taxon>
        <taxon>Magnoliopsida</taxon>
        <taxon>eudicotyledons</taxon>
        <taxon>Gunneridae</taxon>
        <taxon>Pentapetalae</taxon>
        <taxon>rosids</taxon>
        <taxon>fabids</taxon>
        <taxon>Rosales</taxon>
        <taxon>Rosaceae</taxon>
        <taxon>Rosoideae</taxon>
        <taxon>Rosoideae incertae sedis</taxon>
        <taxon>Rubus</taxon>
    </lineage>
</organism>
<feature type="chain" id="PRO_5043878546" evidence="1">
    <location>
        <begin position="33"/>
        <end position="77"/>
    </location>
</feature>
<gene>
    <name evidence="2" type="ORF">M0R45_020621</name>
</gene>
<comment type="caution">
    <text evidence="2">The sequence shown here is derived from an EMBL/GenBank/DDBJ whole genome shotgun (WGS) entry which is preliminary data.</text>
</comment>
<feature type="signal peptide" evidence="1">
    <location>
        <begin position="1"/>
        <end position="32"/>
    </location>
</feature>
<evidence type="ECO:0000313" key="3">
    <source>
        <dbReference type="Proteomes" id="UP001457282"/>
    </source>
</evidence>
<protein>
    <submittedName>
        <fullName evidence="2">Uncharacterized protein</fullName>
    </submittedName>
</protein>
<keyword evidence="1" id="KW-0732">Signal</keyword>
<keyword evidence="3" id="KW-1185">Reference proteome</keyword>